<reference evidence="2" key="1">
    <citation type="submission" date="2022-11" db="UniProtKB">
        <authorList>
            <consortium name="WormBaseParasite"/>
        </authorList>
    </citation>
    <scope>IDENTIFICATION</scope>
</reference>
<accession>A0AC34G183</accession>
<dbReference type="WBParaSite" id="ES5_v2.g23355.t1">
    <property type="protein sequence ID" value="ES5_v2.g23355.t1"/>
    <property type="gene ID" value="ES5_v2.g23355"/>
</dbReference>
<evidence type="ECO:0000313" key="2">
    <source>
        <dbReference type="WBParaSite" id="ES5_v2.g23355.t1"/>
    </source>
</evidence>
<name>A0AC34G183_9BILA</name>
<proteinExistence type="predicted"/>
<sequence>MRDTVVELEDDGKVFIKSEIRECVVNFEWNGKSYFTGDYGYEKNEEIYISGRATQKFRGLKPSNEIQKYILQKYASIFEVINVLKSET</sequence>
<dbReference type="Proteomes" id="UP000887579">
    <property type="component" value="Unplaced"/>
</dbReference>
<organism evidence="1 2">
    <name type="scientific">Panagrolaimus sp. ES5</name>
    <dbReference type="NCBI Taxonomy" id="591445"/>
    <lineage>
        <taxon>Eukaryota</taxon>
        <taxon>Metazoa</taxon>
        <taxon>Ecdysozoa</taxon>
        <taxon>Nematoda</taxon>
        <taxon>Chromadorea</taxon>
        <taxon>Rhabditida</taxon>
        <taxon>Tylenchina</taxon>
        <taxon>Panagrolaimomorpha</taxon>
        <taxon>Panagrolaimoidea</taxon>
        <taxon>Panagrolaimidae</taxon>
        <taxon>Panagrolaimus</taxon>
    </lineage>
</organism>
<protein>
    <submittedName>
        <fullName evidence="2">Uncharacterized protein</fullName>
    </submittedName>
</protein>
<evidence type="ECO:0000313" key="1">
    <source>
        <dbReference type="Proteomes" id="UP000887579"/>
    </source>
</evidence>